<dbReference type="InterPro" id="IPR012675">
    <property type="entry name" value="Beta-grasp_dom_sf"/>
</dbReference>
<dbReference type="PANTHER" id="PTHR44379">
    <property type="entry name" value="OXIDOREDUCTASE WITH IRON-SULFUR SUBUNIT"/>
    <property type="match status" value="1"/>
</dbReference>
<evidence type="ECO:0000313" key="8">
    <source>
        <dbReference type="EMBL" id="CAG9168452.1"/>
    </source>
</evidence>
<protein>
    <submittedName>
        <fullName evidence="8">Carbon monoxide dehydrogenase small chain</fullName>
        <ecNumber evidence="8">1.2.5.3</ecNumber>
    </submittedName>
</protein>
<dbReference type="SUPFAM" id="SSF54292">
    <property type="entry name" value="2Fe-2S ferredoxin-like"/>
    <property type="match status" value="1"/>
</dbReference>
<evidence type="ECO:0000256" key="4">
    <source>
        <dbReference type="ARBA" id="ARBA00023004"/>
    </source>
</evidence>
<reference evidence="8 9" key="1">
    <citation type="submission" date="2021-08" db="EMBL/GenBank/DDBJ databases">
        <authorList>
            <person name="Peeters C."/>
        </authorList>
    </citation>
    <scope>NUCLEOTIDE SEQUENCE [LARGE SCALE GENOMIC DNA]</scope>
    <source>
        <strain evidence="8 9">LMG 23992</strain>
    </source>
</reference>
<dbReference type="Gene3D" id="3.10.20.30">
    <property type="match status" value="1"/>
</dbReference>
<proteinExistence type="predicted"/>
<dbReference type="EC" id="1.2.5.3" evidence="8"/>
<dbReference type="InterPro" id="IPR001041">
    <property type="entry name" value="2Fe-2S_ferredoxin-type"/>
</dbReference>
<comment type="caution">
    <text evidence="8">The sequence shown here is derived from an EMBL/GenBank/DDBJ whole genome shotgun (WGS) entry which is preliminary data.</text>
</comment>
<evidence type="ECO:0000256" key="1">
    <source>
        <dbReference type="ARBA" id="ARBA00022714"/>
    </source>
</evidence>
<sequence length="186" mass="20428">MSVQVDNRRQAEDKMGAKVMVSFTLNGTPADVVVEPRELLIHTLREKCQHTGPHIGCETSHCGACTVDMDGMSVKSCTILTVQAQGAQVMTVEGLAAGGDLHALQEAFMQEHALQCGFCTPGMLMRAWRLLQENPNPSEEEIRYWMAGNLCRCTGYQNIVKAVQYAARKLRGEAVETSHPLLEPAQ</sequence>
<dbReference type="InterPro" id="IPR036010">
    <property type="entry name" value="2Fe-2S_ferredoxin-like_sf"/>
</dbReference>
<feature type="domain" description="2Fe-2S ferredoxin-type" evidence="6">
    <location>
        <begin position="23"/>
        <end position="77"/>
    </location>
</feature>
<evidence type="ECO:0000259" key="7">
    <source>
        <dbReference type="Pfam" id="PF01799"/>
    </source>
</evidence>
<name>A0ABM8WM38_9BURK</name>
<evidence type="ECO:0000256" key="5">
    <source>
        <dbReference type="ARBA" id="ARBA00023014"/>
    </source>
</evidence>
<evidence type="ECO:0000256" key="2">
    <source>
        <dbReference type="ARBA" id="ARBA00022723"/>
    </source>
</evidence>
<dbReference type="InterPro" id="IPR051452">
    <property type="entry name" value="Diverse_Oxidoreductases"/>
</dbReference>
<dbReference type="Pfam" id="PF01799">
    <property type="entry name" value="Fer2_2"/>
    <property type="match status" value="1"/>
</dbReference>
<dbReference type="GO" id="GO:0008805">
    <property type="term" value="F:carbon-monoxide oxygenase activity"/>
    <property type="evidence" value="ECO:0007669"/>
    <property type="project" value="UniProtKB-EC"/>
</dbReference>
<keyword evidence="4" id="KW-0408">Iron</keyword>
<keyword evidence="5" id="KW-0411">Iron-sulfur</keyword>
<keyword evidence="1" id="KW-0001">2Fe-2S</keyword>
<keyword evidence="3 8" id="KW-0560">Oxidoreductase</keyword>
<keyword evidence="2" id="KW-0479">Metal-binding</keyword>
<evidence type="ECO:0000259" key="6">
    <source>
        <dbReference type="Pfam" id="PF00111"/>
    </source>
</evidence>
<dbReference type="EMBL" id="CAJZAI010000002">
    <property type="protein sequence ID" value="CAG9168452.1"/>
    <property type="molecule type" value="Genomic_DNA"/>
</dbReference>
<dbReference type="Pfam" id="PF00111">
    <property type="entry name" value="Fer2"/>
    <property type="match status" value="1"/>
</dbReference>
<gene>
    <name evidence="8" type="primary">cutS</name>
    <name evidence="8" type="ORF">LMG23992_01136</name>
</gene>
<dbReference type="SUPFAM" id="SSF47741">
    <property type="entry name" value="CO dehydrogenase ISP C-domain like"/>
    <property type="match status" value="1"/>
</dbReference>
<dbReference type="InterPro" id="IPR036884">
    <property type="entry name" value="2Fe-2S-bd_dom_sf"/>
</dbReference>
<dbReference type="Proteomes" id="UP000727654">
    <property type="component" value="Unassembled WGS sequence"/>
</dbReference>
<dbReference type="InterPro" id="IPR002888">
    <property type="entry name" value="2Fe-2S-bd"/>
</dbReference>
<evidence type="ECO:0000256" key="3">
    <source>
        <dbReference type="ARBA" id="ARBA00023002"/>
    </source>
</evidence>
<dbReference type="PANTHER" id="PTHR44379:SF5">
    <property type="entry name" value="OXIDOREDUCTASE WITH IRON-SULFUR SUBUNIT"/>
    <property type="match status" value="1"/>
</dbReference>
<dbReference type="Gene3D" id="1.10.150.120">
    <property type="entry name" value="[2Fe-2S]-binding domain"/>
    <property type="match status" value="1"/>
</dbReference>
<evidence type="ECO:0000313" key="9">
    <source>
        <dbReference type="Proteomes" id="UP000727654"/>
    </source>
</evidence>
<keyword evidence="9" id="KW-1185">Reference proteome</keyword>
<organism evidence="8 9">
    <name type="scientific">Cupriavidus laharis</name>
    <dbReference type="NCBI Taxonomy" id="151654"/>
    <lineage>
        <taxon>Bacteria</taxon>
        <taxon>Pseudomonadati</taxon>
        <taxon>Pseudomonadota</taxon>
        <taxon>Betaproteobacteria</taxon>
        <taxon>Burkholderiales</taxon>
        <taxon>Burkholderiaceae</taxon>
        <taxon>Cupriavidus</taxon>
    </lineage>
</organism>
<accession>A0ABM8WM38</accession>
<feature type="domain" description="[2Fe-2S]-binding" evidence="7">
    <location>
        <begin position="91"/>
        <end position="164"/>
    </location>
</feature>